<evidence type="ECO:0000256" key="8">
    <source>
        <dbReference type="ARBA" id="ARBA00035585"/>
    </source>
</evidence>
<name>A0A1X0S725_RHIZD</name>
<keyword evidence="3" id="KW-1003">Cell membrane</keyword>
<comment type="catalytic activity">
    <reaction evidence="8">
        <text>fluoride(in) = fluoride(out)</text>
        <dbReference type="Rhea" id="RHEA:76159"/>
        <dbReference type="ChEBI" id="CHEBI:17051"/>
    </reaction>
    <physiologicalReaction direction="left-to-right" evidence="8">
        <dbReference type="Rhea" id="RHEA:76160"/>
    </physiologicalReaction>
</comment>
<dbReference type="PANTHER" id="PTHR28259:SF1">
    <property type="entry name" value="FLUORIDE EXPORT PROTEIN 1-RELATED"/>
    <property type="match status" value="1"/>
</dbReference>
<organism evidence="10 11">
    <name type="scientific">Rhizopus microsporus</name>
    <dbReference type="NCBI Taxonomy" id="58291"/>
    <lineage>
        <taxon>Eukaryota</taxon>
        <taxon>Fungi</taxon>
        <taxon>Fungi incertae sedis</taxon>
        <taxon>Mucoromycota</taxon>
        <taxon>Mucoromycotina</taxon>
        <taxon>Mucoromycetes</taxon>
        <taxon>Mucorales</taxon>
        <taxon>Mucorineae</taxon>
        <taxon>Rhizopodaceae</taxon>
        <taxon>Rhizopus</taxon>
    </lineage>
</organism>
<evidence type="ECO:0008006" key="12">
    <source>
        <dbReference type="Google" id="ProtNLM"/>
    </source>
</evidence>
<accession>A0A1X0S725</accession>
<evidence type="ECO:0000256" key="3">
    <source>
        <dbReference type="ARBA" id="ARBA00022475"/>
    </source>
</evidence>
<feature type="transmembrane region" description="Helical" evidence="9">
    <location>
        <begin position="77"/>
        <end position="97"/>
    </location>
</feature>
<feature type="transmembrane region" description="Helical" evidence="9">
    <location>
        <begin position="46"/>
        <end position="65"/>
    </location>
</feature>
<keyword evidence="4 9" id="KW-0812">Transmembrane</keyword>
<feature type="transmembrane region" description="Helical" evidence="9">
    <location>
        <begin position="290"/>
        <end position="313"/>
    </location>
</feature>
<dbReference type="GO" id="GO:0005886">
    <property type="term" value="C:plasma membrane"/>
    <property type="evidence" value="ECO:0007669"/>
    <property type="project" value="UniProtKB-SubCell"/>
</dbReference>
<evidence type="ECO:0000256" key="4">
    <source>
        <dbReference type="ARBA" id="ARBA00022692"/>
    </source>
</evidence>
<evidence type="ECO:0000256" key="5">
    <source>
        <dbReference type="ARBA" id="ARBA00022989"/>
    </source>
</evidence>
<comment type="similarity">
    <text evidence="7">Belongs to the fluoride channel Fluc/FEX (TC 1.A.43) family.</text>
</comment>
<proteinExistence type="inferred from homology"/>
<keyword evidence="6 9" id="KW-0472">Membrane</keyword>
<evidence type="ECO:0000256" key="1">
    <source>
        <dbReference type="ARBA" id="ARBA00002598"/>
    </source>
</evidence>
<dbReference type="InterPro" id="IPR003691">
    <property type="entry name" value="FluC"/>
</dbReference>
<feature type="transmembrane region" description="Helical" evidence="9">
    <location>
        <begin position="170"/>
        <end position="189"/>
    </location>
</feature>
<dbReference type="PANTHER" id="PTHR28259">
    <property type="entry name" value="FLUORIDE EXPORT PROTEIN 1-RELATED"/>
    <property type="match status" value="1"/>
</dbReference>
<dbReference type="Pfam" id="PF02537">
    <property type="entry name" value="CRCB"/>
    <property type="match status" value="2"/>
</dbReference>
<keyword evidence="5 9" id="KW-1133">Transmembrane helix</keyword>
<gene>
    <name evidence="10" type="ORF">BCV71DRAFT_91690</name>
</gene>
<evidence type="ECO:0000256" key="9">
    <source>
        <dbReference type="SAM" id="Phobius"/>
    </source>
</evidence>
<feature type="transmembrane region" description="Helical" evidence="9">
    <location>
        <begin position="15"/>
        <end position="34"/>
    </location>
</feature>
<feature type="transmembrane region" description="Helical" evidence="9">
    <location>
        <begin position="196"/>
        <end position="213"/>
    </location>
</feature>
<comment type="function">
    <text evidence="1">Fluoride channel required for the rapid expulsion of cytoplasmic fluoride.</text>
</comment>
<evidence type="ECO:0000256" key="2">
    <source>
        <dbReference type="ARBA" id="ARBA00004651"/>
    </source>
</evidence>
<evidence type="ECO:0000313" key="11">
    <source>
        <dbReference type="Proteomes" id="UP000242381"/>
    </source>
</evidence>
<comment type="subcellular location">
    <subcellularLocation>
        <location evidence="2">Cell membrane</location>
        <topology evidence="2">Multi-pass membrane protein</topology>
    </subcellularLocation>
</comment>
<dbReference type="Proteomes" id="UP000242381">
    <property type="component" value="Unassembled WGS sequence"/>
</dbReference>
<sequence>MANEEKVLVVNENKFVIAATIIPFSIVGVLIRIALSRLETYSGAPVFSLVYAQWIGCFIMGVVMANKTLLFQWYYPLHGGLSSGLCGSITTFSSWQLGIFKEFANYNANPHTRGKNVLAAISVFLVTLAMSQQALVFGQHIGRMYKRTDISEVKVAPQGFTSKYLSMRDYLVISFGILCWIGVIFAAIFGKSQKELALACVFAPAGALLRWVLSFYNSSLYSLFLVGTFTANILGTIILAVLSLLQSGAIIMTPTKCYVLQALADGFCGCLTTISTFMVELNALPLVNSYIYGVSSVVVGQCFMFVILGSYIWTQGVHPSAICVS</sequence>
<evidence type="ECO:0000256" key="6">
    <source>
        <dbReference type="ARBA" id="ARBA00023136"/>
    </source>
</evidence>
<evidence type="ECO:0000313" key="10">
    <source>
        <dbReference type="EMBL" id="ORE20123.1"/>
    </source>
</evidence>
<dbReference type="OMA" id="ADGYCGC"/>
<dbReference type="EMBL" id="KV921299">
    <property type="protein sequence ID" value="ORE20123.1"/>
    <property type="molecule type" value="Genomic_DNA"/>
</dbReference>
<dbReference type="VEuPathDB" id="FungiDB:BCV72DRAFT_217423"/>
<protein>
    <recommendedName>
        <fullName evidence="12">CRCB-domain-containing protein</fullName>
    </recommendedName>
</protein>
<feature type="transmembrane region" description="Helical" evidence="9">
    <location>
        <begin position="257"/>
        <end position="278"/>
    </location>
</feature>
<dbReference type="AlphaFoldDB" id="A0A1X0S725"/>
<feature type="transmembrane region" description="Helical" evidence="9">
    <location>
        <begin position="219"/>
        <end position="245"/>
    </location>
</feature>
<dbReference type="GO" id="GO:1903425">
    <property type="term" value="F:fluoride transmembrane transporter activity"/>
    <property type="evidence" value="ECO:0007669"/>
    <property type="project" value="TreeGrafter"/>
</dbReference>
<evidence type="ECO:0000256" key="7">
    <source>
        <dbReference type="ARBA" id="ARBA00035120"/>
    </source>
</evidence>
<feature type="transmembrane region" description="Helical" evidence="9">
    <location>
        <begin position="117"/>
        <end position="137"/>
    </location>
</feature>
<reference evidence="10 11" key="1">
    <citation type="journal article" date="2016" name="Proc. Natl. Acad. Sci. U.S.A.">
        <title>Lipid metabolic changes in an early divergent fungus govern the establishment of a mutualistic symbiosis with endobacteria.</title>
        <authorList>
            <person name="Lastovetsky O.A."/>
            <person name="Gaspar M.L."/>
            <person name="Mondo S.J."/>
            <person name="LaButti K.M."/>
            <person name="Sandor L."/>
            <person name="Grigoriev I.V."/>
            <person name="Henry S.A."/>
            <person name="Pawlowska T.E."/>
        </authorList>
    </citation>
    <scope>NUCLEOTIDE SEQUENCE [LARGE SCALE GENOMIC DNA]</scope>
    <source>
        <strain evidence="10 11">ATCC 11559</strain>
    </source>
</reference>